<dbReference type="Gene3D" id="2.70.70.10">
    <property type="entry name" value="Glucose Permease (Domain IIA)"/>
    <property type="match status" value="1"/>
</dbReference>
<dbReference type="InterPro" id="IPR016047">
    <property type="entry name" value="M23ase_b-sheet_dom"/>
</dbReference>
<evidence type="ECO:0000313" key="2">
    <source>
        <dbReference type="EMBL" id="AIC91831.1"/>
    </source>
</evidence>
<sequence length="251" mass="26736">MQIKTVWIKPVVGFLSAGRCAAGLRSWRIAVSFFLCLLLAPFPESEGRLSGVIQGTAIARCGATCYKALTEGYSLGATMNSGTAIRHGASPTVNPTGATPQSSDVQGCQGGWIPPIRVEGERGAPKPLRAFDRPAHNWLPGHRGVDLAAGQDADILAPEAGTIIFAGEVAGKSVVSIRHGPKENLTSTFEPAVTHLHPGDRVERGTAWGSVHGHSDHCDDGCLHWGLRTKDREYVNPMSKLGRHRIALKPV</sequence>
<feature type="domain" description="M23ase beta-sheet core" evidence="1">
    <location>
        <begin position="141"/>
        <end position="237"/>
    </location>
</feature>
<dbReference type="CDD" id="cd12797">
    <property type="entry name" value="M23_peptidase"/>
    <property type="match status" value="1"/>
</dbReference>
<dbReference type="Pfam" id="PF01551">
    <property type="entry name" value="Peptidase_M23"/>
    <property type="match status" value="1"/>
</dbReference>
<reference evidence="2 3" key="1">
    <citation type="journal article" date="2014" name="Appl. Environ. Microbiol.">
        <title>Genomic encyclopedia of type strains of the genus Bifidobacterium.</title>
        <authorList>
            <person name="Milani C."/>
            <person name="Lugli G.A."/>
            <person name="Duranti S."/>
            <person name="Turroni F."/>
            <person name="Bottacini F."/>
            <person name="Mangifesta M."/>
            <person name="Sanchez B."/>
            <person name="Viappiani A."/>
            <person name="Mancabelli L."/>
            <person name="Taminiau B."/>
            <person name="Delcenserie V."/>
            <person name="Barrangou R."/>
            <person name="Margolles A."/>
            <person name="van Sinderen D."/>
            <person name="Ventura M."/>
        </authorList>
    </citation>
    <scope>NUCLEOTIDE SEQUENCE [LARGE SCALE GENOMIC DNA]</scope>
    <source>
        <strain evidence="2 3">LMG 11587</strain>
    </source>
</reference>
<dbReference type="SUPFAM" id="SSF51261">
    <property type="entry name" value="Duplicated hybrid motif"/>
    <property type="match status" value="1"/>
</dbReference>
<gene>
    <name evidence="2" type="ORF">BINDI_0552</name>
</gene>
<dbReference type="KEGG" id="bii:BINDI_0552"/>
<dbReference type="AlphaFoldDB" id="A0A087VU27"/>
<dbReference type="HOGENOM" id="CLU_1105439_0_0_11"/>
<dbReference type="Proteomes" id="UP000028569">
    <property type="component" value="Chromosome"/>
</dbReference>
<proteinExistence type="predicted"/>
<evidence type="ECO:0000259" key="1">
    <source>
        <dbReference type="Pfam" id="PF01551"/>
    </source>
</evidence>
<dbReference type="EMBL" id="CP006018">
    <property type="protein sequence ID" value="AIC91831.1"/>
    <property type="molecule type" value="Genomic_DNA"/>
</dbReference>
<organism evidence="2 3">
    <name type="scientific">Bifidobacterium [indicum] DSM 20214 = LMG 11587</name>
    <dbReference type="NCBI Taxonomy" id="1341694"/>
    <lineage>
        <taxon>Bacteria</taxon>
        <taxon>Bacillati</taxon>
        <taxon>Actinomycetota</taxon>
        <taxon>Actinomycetes</taxon>
        <taxon>Bifidobacteriales</taxon>
        <taxon>Bifidobacteriaceae</taxon>
        <taxon>Bifidobacterium</taxon>
    </lineage>
</organism>
<name>A0A087VU27_9BIFI</name>
<dbReference type="InterPro" id="IPR011055">
    <property type="entry name" value="Dup_hybrid_motif"/>
</dbReference>
<evidence type="ECO:0000313" key="3">
    <source>
        <dbReference type="Proteomes" id="UP000028569"/>
    </source>
</evidence>
<protein>
    <submittedName>
        <fullName evidence="2">Peptidase M23B</fullName>
    </submittedName>
</protein>
<keyword evidence="3" id="KW-1185">Reference proteome</keyword>
<accession>A0A087VU27</accession>